<keyword evidence="1" id="KW-0560">Oxidoreductase</keyword>
<evidence type="ECO:0000313" key="2">
    <source>
        <dbReference type="EMBL" id="MDQ7251594.1"/>
    </source>
</evidence>
<sequence length="94" mass="10451">MGRGQFRRVAERERRRIAFLLDGVETEALEGDTVLIAILTTRAHLRMAEFTEAPRAGFCLMGACQDCWVASADGRSLRACTTYVAEGMAIVTRR</sequence>
<organism evidence="2 3">
    <name type="scientific">Dongia sedimenti</name>
    <dbReference type="NCBI Taxonomy" id="3064282"/>
    <lineage>
        <taxon>Bacteria</taxon>
        <taxon>Pseudomonadati</taxon>
        <taxon>Pseudomonadota</taxon>
        <taxon>Alphaproteobacteria</taxon>
        <taxon>Rhodospirillales</taxon>
        <taxon>Dongiaceae</taxon>
        <taxon>Dongia</taxon>
    </lineage>
</organism>
<keyword evidence="3" id="KW-1185">Reference proteome</keyword>
<comment type="caution">
    <text evidence="2">The sequence shown here is derived from an EMBL/GenBank/DDBJ whole genome shotgun (WGS) entry which is preliminary data.</text>
</comment>
<evidence type="ECO:0000256" key="1">
    <source>
        <dbReference type="ARBA" id="ARBA00023002"/>
    </source>
</evidence>
<dbReference type="InterPro" id="IPR036010">
    <property type="entry name" value="2Fe-2S_ferredoxin-like_sf"/>
</dbReference>
<dbReference type="EMBL" id="JAUYVI010000014">
    <property type="protein sequence ID" value="MDQ7251594.1"/>
    <property type="molecule type" value="Genomic_DNA"/>
</dbReference>
<dbReference type="SUPFAM" id="SSF54292">
    <property type="entry name" value="2Fe-2S ferredoxin-like"/>
    <property type="match status" value="1"/>
</dbReference>
<evidence type="ECO:0000313" key="3">
    <source>
        <dbReference type="Proteomes" id="UP001230156"/>
    </source>
</evidence>
<dbReference type="Pfam" id="PF13510">
    <property type="entry name" value="Fer2_4"/>
    <property type="match status" value="1"/>
</dbReference>
<proteinExistence type="predicted"/>
<name>A0ABU0YV69_9PROT</name>
<dbReference type="Proteomes" id="UP001230156">
    <property type="component" value="Unassembled WGS sequence"/>
</dbReference>
<dbReference type="Gene3D" id="3.10.20.440">
    <property type="entry name" value="2Fe-2S iron-sulphur cluster binding domain, sarcosine oxidase, alpha subunit, N-terminal domain"/>
    <property type="match status" value="1"/>
</dbReference>
<gene>
    <name evidence="2" type="ORF">Q8A70_28160</name>
</gene>
<dbReference type="InterPro" id="IPR042204">
    <property type="entry name" value="2Fe-2S-bd_N"/>
</dbReference>
<dbReference type="RefSeq" id="WP_379962109.1">
    <property type="nucleotide sequence ID" value="NZ_JAUYVI010000014.1"/>
</dbReference>
<reference evidence="3" key="1">
    <citation type="submission" date="2023-08" db="EMBL/GenBank/DDBJ databases">
        <title>Rhodospirillaceae gen. nov., a novel taxon isolated from the Yangtze River Yuezi River estuary sludge.</title>
        <authorList>
            <person name="Ruan L."/>
        </authorList>
    </citation>
    <scope>NUCLEOTIDE SEQUENCE [LARGE SCALE GENOMIC DNA]</scope>
    <source>
        <strain evidence="3">R-7</strain>
    </source>
</reference>
<accession>A0ABU0YV69</accession>
<protein>
    <submittedName>
        <fullName evidence="2">(2Fe-2S)-binding protein</fullName>
    </submittedName>
</protein>